<gene>
    <name evidence="1" type="ORF">HJ536_18020</name>
</gene>
<dbReference type="Proteomes" id="UP000592216">
    <property type="component" value="Unassembled WGS sequence"/>
</dbReference>
<dbReference type="PROSITE" id="PS51318">
    <property type="entry name" value="TAT"/>
    <property type="match status" value="1"/>
</dbReference>
<dbReference type="RefSeq" id="WP_177158809.1">
    <property type="nucleotide sequence ID" value="NZ_JABCJE010000013.1"/>
</dbReference>
<accession>A0A850QE87</accession>
<evidence type="ECO:0008006" key="3">
    <source>
        <dbReference type="Google" id="ProtNLM"/>
    </source>
</evidence>
<evidence type="ECO:0000313" key="2">
    <source>
        <dbReference type="Proteomes" id="UP000592216"/>
    </source>
</evidence>
<comment type="caution">
    <text evidence="1">The sequence shown here is derived from an EMBL/GenBank/DDBJ whole genome shotgun (WGS) entry which is preliminary data.</text>
</comment>
<name>A0A850QE87_9RHOB</name>
<dbReference type="EMBL" id="JABCJE010000013">
    <property type="protein sequence ID" value="NVO25258.1"/>
    <property type="molecule type" value="Genomic_DNA"/>
</dbReference>
<dbReference type="InterPro" id="IPR024651">
    <property type="entry name" value="FAD-SLDH_ssu"/>
</dbReference>
<organism evidence="1 2">
    <name type="scientific">Donghicola mangrovi</name>
    <dbReference type="NCBI Taxonomy" id="2729614"/>
    <lineage>
        <taxon>Bacteria</taxon>
        <taxon>Pseudomonadati</taxon>
        <taxon>Pseudomonadota</taxon>
        <taxon>Alphaproteobacteria</taxon>
        <taxon>Rhodobacterales</taxon>
        <taxon>Roseobacteraceae</taxon>
        <taxon>Donghicola</taxon>
    </lineage>
</organism>
<evidence type="ECO:0000313" key="1">
    <source>
        <dbReference type="EMBL" id="NVO25258.1"/>
    </source>
</evidence>
<reference evidence="1 2" key="1">
    <citation type="submission" date="2020-04" db="EMBL/GenBank/DDBJ databases">
        <title>Donghicola sp., a member of the Rhodobacteraceae family isolated from mangrove forest in Thailand.</title>
        <authorList>
            <person name="Charoenyingcharoen P."/>
            <person name="Yukphan P."/>
        </authorList>
    </citation>
    <scope>NUCLEOTIDE SEQUENCE [LARGE SCALE GENOMIC DNA]</scope>
    <source>
        <strain evidence="1 2">B5-SW-15</strain>
    </source>
</reference>
<dbReference type="Pfam" id="PF12318">
    <property type="entry name" value="FAD-SLDH"/>
    <property type="match status" value="1"/>
</dbReference>
<dbReference type="AlphaFoldDB" id="A0A850QE87"/>
<dbReference type="InterPro" id="IPR006311">
    <property type="entry name" value="TAT_signal"/>
</dbReference>
<protein>
    <recommendedName>
        <fullName evidence="3">D-sorbitol dehydrogenase-like protein</fullName>
    </recommendedName>
</protein>
<proteinExistence type="predicted"/>
<sequence>MDTSPPDHRGAMDRPTRRLFLMGTAAMLASGALISRPLPAIAQTADSMAIAELVTGKTIDPALAKRAVDAITVTQPDYPQALSRLASFATEQGITDVETLKTADGFDGELKNTAKTLISALYLGYAGTPVAHTSDDGVQFVTYTQALTYRLTEPYTPIPSYSRQGTGYWAHLPEAG</sequence>